<dbReference type="EMBL" id="JAUKUA010000001">
    <property type="protein sequence ID" value="KAK0732133.1"/>
    <property type="molecule type" value="Genomic_DNA"/>
</dbReference>
<proteinExistence type="predicted"/>
<feature type="compositionally biased region" description="Polar residues" evidence="1">
    <location>
        <begin position="156"/>
        <end position="176"/>
    </location>
</feature>
<comment type="caution">
    <text evidence="3">The sequence shown here is derived from an EMBL/GenBank/DDBJ whole genome shotgun (WGS) entry which is preliminary data.</text>
</comment>
<dbReference type="AlphaFoldDB" id="A0AA40BDA2"/>
<dbReference type="Proteomes" id="UP001172102">
    <property type="component" value="Unassembled WGS sequence"/>
</dbReference>
<sequence>MWRLVEVVVLGATVIFPTMAQTLVYPTEYYFTTTITAPPDPTATGCPTITATTNQCRTCAYPMCLVLSTLTQGCSCPETVATAFTSHPCDQRCGGIGCSTSWSIVSVPSCASSSSSHSISISVSKSSASSTSTAKSDSVCTSSGTPLPPPPSPTPKHSNGTLSSVRTPPLPSTTSAAVVANGARRLTPFKLW</sequence>
<organism evidence="3 4">
    <name type="scientific">Lasiosphaeris hirsuta</name>
    <dbReference type="NCBI Taxonomy" id="260670"/>
    <lineage>
        <taxon>Eukaryota</taxon>
        <taxon>Fungi</taxon>
        <taxon>Dikarya</taxon>
        <taxon>Ascomycota</taxon>
        <taxon>Pezizomycotina</taxon>
        <taxon>Sordariomycetes</taxon>
        <taxon>Sordariomycetidae</taxon>
        <taxon>Sordariales</taxon>
        <taxon>Lasiosphaeriaceae</taxon>
        <taxon>Lasiosphaeris</taxon>
    </lineage>
</organism>
<evidence type="ECO:0000313" key="4">
    <source>
        <dbReference type="Proteomes" id="UP001172102"/>
    </source>
</evidence>
<name>A0AA40BDA2_9PEZI</name>
<keyword evidence="4" id="KW-1185">Reference proteome</keyword>
<reference evidence="3" key="1">
    <citation type="submission" date="2023-06" db="EMBL/GenBank/DDBJ databases">
        <title>Genome-scale phylogeny and comparative genomics of the fungal order Sordariales.</title>
        <authorList>
            <consortium name="Lawrence Berkeley National Laboratory"/>
            <person name="Hensen N."/>
            <person name="Bonometti L."/>
            <person name="Westerberg I."/>
            <person name="Brannstrom I.O."/>
            <person name="Guillou S."/>
            <person name="Cros-Aarteil S."/>
            <person name="Calhoun S."/>
            <person name="Haridas S."/>
            <person name="Kuo A."/>
            <person name="Mondo S."/>
            <person name="Pangilinan J."/>
            <person name="Riley R."/>
            <person name="Labutti K."/>
            <person name="Andreopoulos B."/>
            <person name="Lipzen A."/>
            <person name="Chen C."/>
            <person name="Yanf M."/>
            <person name="Daum C."/>
            <person name="Ng V."/>
            <person name="Clum A."/>
            <person name="Steindorff A."/>
            <person name="Ohm R."/>
            <person name="Martin F."/>
            <person name="Silar P."/>
            <person name="Natvig D."/>
            <person name="Lalanne C."/>
            <person name="Gautier V."/>
            <person name="Ament-Velasquez S.L."/>
            <person name="Kruys A."/>
            <person name="Hutchinson M.I."/>
            <person name="Powell A.J."/>
            <person name="Barry K."/>
            <person name="Miller A.N."/>
            <person name="Grigoriev I.V."/>
            <person name="Debuchy R."/>
            <person name="Gladieux P."/>
            <person name="Thoren M.H."/>
            <person name="Johannesson H."/>
        </authorList>
    </citation>
    <scope>NUCLEOTIDE SEQUENCE</scope>
    <source>
        <strain evidence="3">SMH4607-1</strain>
    </source>
</reference>
<evidence type="ECO:0000256" key="1">
    <source>
        <dbReference type="SAM" id="MobiDB-lite"/>
    </source>
</evidence>
<feature type="region of interest" description="Disordered" evidence="1">
    <location>
        <begin position="129"/>
        <end position="176"/>
    </location>
</feature>
<protein>
    <submittedName>
        <fullName evidence="3">Uncharacterized protein</fullName>
    </submittedName>
</protein>
<evidence type="ECO:0000313" key="3">
    <source>
        <dbReference type="EMBL" id="KAK0732133.1"/>
    </source>
</evidence>
<feature type="signal peptide" evidence="2">
    <location>
        <begin position="1"/>
        <end position="20"/>
    </location>
</feature>
<feature type="compositionally biased region" description="Low complexity" evidence="1">
    <location>
        <begin position="129"/>
        <end position="145"/>
    </location>
</feature>
<feature type="chain" id="PRO_5041310407" evidence="2">
    <location>
        <begin position="21"/>
        <end position="192"/>
    </location>
</feature>
<accession>A0AA40BDA2</accession>
<gene>
    <name evidence="3" type="ORF">B0H67DRAFT_566730</name>
</gene>
<keyword evidence="2" id="KW-0732">Signal</keyword>
<evidence type="ECO:0000256" key="2">
    <source>
        <dbReference type="SAM" id="SignalP"/>
    </source>
</evidence>